<name>A0A1M5BAH7_9FLAO</name>
<dbReference type="AlphaFoldDB" id="A0A1M5BAH7"/>
<sequence>MFQKGFKYRIYLVYLIIIGSSLWGTPPFHYGYYDNPPLGFCFIINLTTLFLFLIPLKQFIVGEKIVYASLVSLCSSVIAVNAVAWVMDFIYGTDTDWDELNSPAVLDSFLFYLLTYFLGVGFFKLWLKYKNQ</sequence>
<evidence type="ECO:0000313" key="2">
    <source>
        <dbReference type="EMBL" id="SHF39561.1"/>
    </source>
</evidence>
<keyword evidence="1" id="KW-1133">Transmembrane helix</keyword>
<feature type="transmembrane region" description="Helical" evidence="1">
    <location>
        <begin position="66"/>
        <end position="87"/>
    </location>
</feature>
<feature type="transmembrane region" description="Helical" evidence="1">
    <location>
        <begin position="109"/>
        <end position="127"/>
    </location>
</feature>
<keyword evidence="3" id="KW-1185">Reference proteome</keyword>
<organism evidence="2 3">
    <name type="scientific">Flavobacterium fontis</name>
    <dbReference type="NCBI Taxonomy" id="1124188"/>
    <lineage>
        <taxon>Bacteria</taxon>
        <taxon>Pseudomonadati</taxon>
        <taxon>Bacteroidota</taxon>
        <taxon>Flavobacteriia</taxon>
        <taxon>Flavobacteriales</taxon>
        <taxon>Flavobacteriaceae</taxon>
        <taxon>Flavobacterium</taxon>
    </lineage>
</organism>
<gene>
    <name evidence="2" type="ORF">SAMN05444377_1083</name>
</gene>
<accession>A0A1M5BAH7</accession>
<feature type="transmembrane region" description="Helical" evidence="1">
    <location>
        <begin position="12"/>
        <end position="30"/>
    </location>
</feature>
<feature type="transmembrane region" description="Helical" evidence="1">
    <location>
        <begin position="36"/>
        <end position="54"/>
    </location>
</feature>
<evidence type="ECO:0000313" key="3">
    <source>
        <dbReference type="Proteomes" id="UP000184147"/>
    </source>
</evidence>
<dbReference type="STRING" id="1124188.SAMN05444377_1083"/>
<evidence type="ECO:0000256" key="1">
    <source>
        <dbReference type="SAM" id="Phobius"/>
    </source>
</evidence>
<protein>
    <submittedName>
        <fullName evidence="2">Uncharacterized protein</fullName>
    </submittedName>
</protein>
<reference evidence="2 3" key="1">
    <citation type="submission" date="2016-11" db="EMBL/GenBank/DDBJ databases">
        <authorList>
            <person name="Jaros S."/>
            <person name="Januszkiewicz K."/>
            <person name="Wedrychowicz H."/>
        </authorList>
    </citation>
    <scope>NUCLEOTIDE SEQUENCE [LARGE SCALE GENOMIC DNA]</scope>
    <source>
        <strain evidence="2 3">DSM 25660</strain>
    </source>
</reference>
<dbReference type="Proteomes" id="UP000184147">
    <property type="component" value="Unassembled WGS sequence"/>
</dbReference>
<keyword evidence="1" id="KW-0812">Transmembrane</keyword>
<proteinExistence type="predicted"/>
<dbReference type="EMBL" id="FQVQ01000008">
    <property type="protein sequence ID" value="SHF39561.1"/>
    <property type="molecule type" value="Genomic_DNA"/>
</dbReference>
<keyword evidence="1" id="KW-0472">Membrane</keyword>